<protein>
    <submittedName>
        <fullName evidence="1">Uncharacterized protein</fullName>
    </submittedName>
</protein>
<sequence length="90" mass="10530">MIMPQAEAAKIRKSQYLTDEQLEEGVNDAIKYALDKMVSRVEFEIYADDATDKQWKELKRKVKKAGYQVLFCGKDYTQTKTMRAIEFLID</sequence>
<keyword evidence="2" id="KW-1185">Reference proteome</keyword>
<name>A0A6M9Z7D0_9CAUD</name>
<gene>
    <name evidence="1" type="ORF">Novomoskovsk_47</name>
</gene>
<proteinExistence type="predicted"/>
<dbReference type="Proteomes" id="UP000509405">
    <property type="component" value="Segment"/>
</dbReference>
<dbReference type="EMBL" id="MT422786">
    <property type="protein sequence ID" value="QKN88235.1"/>
    <property type="molecule type" value="Genomic_DNA"/>
</dbReference>
<accession>A0A6M9Z7D0</accession>
<reference evidence="1 2" key="1">
    <citation type="submission" date="2020-05" db="EMBL/GenBank/DDBJ databases">
        <authorList>
            <person name="Piligrimova E."/>
            <person name="Kazantseva O."/>
            <person name="Skorynina A."/>
            <person name="Shadrin A."/>
        </authorList>
    </citation>
    <scope>NUCLEOTIDE SEQUENCE [LARGE SCALE GENOMIC DNA]</scope>
</reference>
<organism evidence="1 2">
    <name type="scientific">Bacillus phage Novomoskovsk</name>
    <dbReference type="NCBI Taxonomy" id="2736258"/>
    <lineage>
        <taxon>Viruses</taxon>
        <taxon>Duplodnaviria</taxon>
        <taxon>Heunggongvirae</taxon>
        <taxon>Uroviricota</taxon>
        <taxon>Caudoviricetes</taxon>
        <taxon>Ehrlichviridae</taxon>
        <taxon>Andromedavirus</taxon>
        <taxon>Andromedavirus novomoskovsk</taxon>
    </lineage>
</organism>
<evidence type="ECO:0000313" key="1">
    <source>
        <dbReference type="EMBL" id="QKN88235.1"/>
    </source>
</evidence>
<evidence type="ECO:0000313" key="2">
    <source>
        <dbReference type="Proteomes" id="UP000509405"/>
    </source>
</evidence>